<organism evidence="1 2">
    <name type="scientific">Gossypium arboreum</name>
    <name type="common">Tree cotton</name>
    <name type="synonym">Gossypium nanking</name>
    <dbReference type="NCBI Taxonomy" id="29729"/>
    <lineage>
        <taxon>Eukaryota</taxon>
        <taxon>Viridiplantae</taxon>
        <taxon>Streptophyta</taxon>
        <taxon>Embryophyta</taxon>
        <taxon>Tracheophyta</taxon>
        <taxon>Spermatophyta</taxon>
        <taxon>Magnoliopsida</taxon>
        <taxon>eudicotyledons</taxon>
        <taxon>Gunneridae</taxon>
        <taxon>Pentapetalae</taxon>
        <taxon>rosids</taxon>
        <taxon>malvids</taxon>
        <taxon>Malvales</taxon>
        <taxon>Malvaceae</taxon>
        <taxon>Malvoideae</taxon>
        <taxon>Gossypium</taxon>
    </lineage>
</organism>
<sequence>MLIRAKVCPQQK</sequence>
<name>A0A0B0NPX9_GOSAR</name>
<dbReference type="EMBL" id="KN400301">
    <property type="protein sequence ID" value="KHG13824.1"/>
    <property type="molecule type" value="Genomic_DNA"/>
</dbReference>
<keyword evidence="2" id="KW-1185">Reference proteome</keyword>
<gene>
    <name evidence="1" type="ORF">F383_19636</name>
</gene>
<accession>A0A0B0NPX9</accession>
<evidence type="ECO:0000313" key="2">
    <source>
        <dbReference type="Proteomes" id="UP000032142"/>
    </source>
</evidence>
<proteinExistence type="predicted"/>
<reference evidence="2" key="1">
    <citation type="submission" date="2014-09" db="EMBL/GenBank/DDBJ databases">
        <authorList>
            <person name="Mudge J."/>
            <person name="Ramaraj T."/>
            <person name="Lindquist I.E."/>
            <person name="Bharti A.K."/>
            <person name="Sundararajan A."/>
            <person name="Cameron C.T."/>
            <person name="Woodward J.E."/>
            <person name="May G.D."/>
            <person name="Brubaker C."/>
            <person name="Broadhvest J."/>
            <person name="Wilkins T.A."/>
        </authorList>
    </citation>
    <scope>NUCLEOTIDE SEQUENCE</scope>
    <source>
        <strain evidence="2">cv. AKA8401</strain>
    </source>
</reference>
<dbReference type="Proteomes" id="UP000032142">
    <property type="component" value="Unassembled WGS sequence"/>
</dbReference>
<evidence type="ECO:0000313" key="1">
    <source>
        <dbReference type="EMBL" id="KHG13824.1"/>
    </source>
</evidence>
<protein>
    <submittedName>
        <fullName evidence="1">Uncharacterized protein</fullName>
    </submittedName>
</protein>